<keyword evidence="10" id="KW-1185">Reference proteome</keyword>
<reference evidence="9 10" key="1">
    <citation type="submission" date="2023-01" db="EMBL/GenBank/DDBJ databases">
        <title>Genomes from the Australian National Cyanobacteria Reference Collection.</title>
        <authorList>
            <person name="Willis A."/>
            <person name="Lee E.M.F."/>
        </authorList>
    </citation>
    <scope>NUCLEOTIDE SEQUENCE [LARGE SCALE GENOMIC DNA]</scope>
    <source>
        <strain evidence="9 10">CS-537/01</strain>
    </source>
</reference>
<comment type="catalytic activity">
    <reaction evidence="7 8">
        <text>tRNA(Gly) + glycine + ATP = glycyl-tRNA(Gly) + AMP + diphosphate</text>
        <dbReference type="Rhea" id="RHEA:16013"/>
        <dbReference type="Rhea" id="RHEA-COMP:9664"/>
        <dbReference type="Rhea" id="RHEA-COMP:9683"/>
        <dbReference type="ChEBI" id="CHEBI:30616"/>
        <dbReference type="ChEBI" id="CHEBI:33019"/>
        <dbReference type="ChEBI" id="CHEBI:57305"/>
        <dbReference type="ChEBI" id="CHEBI:78442"/>
        <dbReference type="ChEBI" id="CHEBI:78522"/>
        <dbReference type="ChEBI" id="CHEBI:456215"/>
        <dbReference type="EC" id="6.1.1.14"/>
    </reaction>
</comment>
<comment type="subunit">
    <text evidence="8">Tetramer of two alpha and two beta subunits.</text>
</comment>
<dbReference type="Pfam" id="PF02091">
    <property type="entry name" value="tRNA-synt_2e"/>
    <property type="match status" value="1"/>
</dbReference>
<comment type="similarity">
    <text evidence="1 8">Belongs to the class-II aminoacyl-tRNA synthetase family.</text>
</comment>
<dbReference type="PROSITE" id="PS50861">
    <property type="entry name" value="AA_TRNA_LIGASE_II_GLYAB"/>
    <property type="match status" value="1"/>
</dbReference>
<dbReference type="NCBIfam" id="TIGR00388">
    <property type="entry name" value="glyQ"/>
    <property type="match status" value="1"/>
</dbReference>
<comment type="subcellular location">
    <subcellularLocation>
        <location evidence="8">Cytoplasm</location>
    </subcellularLocation>
</comment>
<evidence type="ECO:0000256" key="5">
    <source>
        <dbReference type="ARBA" id="ARBA00022917"/>
    </source>
</evidence>
<keyword evidence="2 8" id="KW-0436">Ligase</keyword>
<protein>
    <recommendedName>
        <fullName evidence="8">Glycine--tRNA ligase alpha subunit</fullName>
        <ecNumber evidence="8">6.1.1.14</ecNumber>
    </recommendedName>
    <alternativeName>
        <fullName evidence="8">Glycyl-tRNA synthetase alpha subunit</fullName>
        <shortName evidence="8">GlyRS</shortName>
    </alternativeName>
</protein>
<evidence type="ECO:0000256" key="3">
    <source>
        <dbReference type="ARBA" id="ARBA00022741"/>
    </source>
</evidence>
<keyword evidence="6 8" id="KW-0030">Aminoacyl-tRNA synthetase</keyword>
<dbReference type="EMBL" id="JAQMTU010000028">
    <property type="protein sequence ID" value="MDB9485731.1"/>
    <property type="molecule type" value="Genomic_DNA"/>
</dbReference>
<evidence type="ECO:0000256" key="1">
    <source>
        <dbReference type="ARBA" id="ARBA00008226"/>
    </source>
</evidence>
<evidence type="ECO:0000313" key="10">
    <source>
        <dbReference type="Proteomes" id="UP001212123"/>
    </source>
</evidence>
<dbReference type="EC" id="6.1.1.14" evidence="8"/>
<evidence type="ECO:0000256" key="7">
    <source>
        <dbReference type="ARBA" id="ARBA00047937"/>
    </source>
</evidence>
<keyword evidence="4 8" id="KW-0067">ATP-binding</keyword>
<keyword evidence="5 8" id="KW-0648">Protein biosynthesis</keyword>
<dbReference type="NCBIfam" id="NF006827">
    <property type="entry name" value="PRK09348.1"/>
    <property type="match status" value="1"/>
</dbReference>
<sequence>MNFQSVITTLHNFWQEQGCLIVQPYDIEKGAATLGHHSFLRSLGSEPWSVAYVEPCRRPTDGRYGKNTNRYQQYYQYQVLIKPPPNDIQHIFLDSLISLGMNLEKHDIQFIDDNWESPVFGAKGVGWEVWLAGEEIAQLTYLQESGGIACSLVPIEITYGLERLTMLIQGVDTFDKILWNDKITYGDVHLYGEIEQCIYNFEASDPELLFKLFDLYHAEAKQLIQRKLVIPSLDYILKMSHTFNLLDARKKISNTERLAYIEEIRNLAKCVAQTYLLQRESMGFLAEE</sequence>
<gene>
    <name evidence="8 9" type="primary">glyQ</name>
    <name evidence="9" type="ORF">PN492_04080</name>
</gene>
<evidence type="ECO:0000256" key="4">
    <source>
        <dbReference type="ARBA" id="ARBA00022840"/>
    </source>
</evidence>
<comment type="caution">
    <text evidence="9">The sequence shown here is derived from an EMBL/GenBank/DDBJ whole genome shotgun (WGS) entry which is preliminary data.</text>
</comment>
<evidence type="ECO:0000256" key="2">
    <source>
        <dbReference type="ARBA" id="ARBA00022598"/>
    </source>
</evidence>
<keyword evidence="8" id="KW-0963">Cytoplasm</keyword>
<dbReference type="HAMAP" id="MF_00254">
    <property type="entry name" value="Gly_tRNA_synth_alpha"/>
    <property type="match status" value="1"/>
</dbReference>
<dbReference type="RefSeq" id="WP_271804894.1">
    <property type="nucleotide sequence ID" value="NZ_JAQMTU010000028.1"/>
</dbReference>
<dbReference type="SUPFAM" id="SSF55681">
    <property type="entry name" value="Class II aaRS and biotin synthetases"/>
    <property type="match status" value="1"/>
</dbReference>
<dbReference type="Proteomes" id="UP001212123">
    <property type="component" value="Unassembled WGS sequence"/>
</dbReference>
<organism evidence="9 10">
    <name type="scientific">Dolichospermum circinale CS-537/01</name>
    <dbReference type="NCBI Taxonomy" id="3021739"/>
    <lineage>
        <taxon>Bacteria</taxon>
        <taxon>Bacillati</taxon>
        <taxon>Cyanobacteriota</taxon>
        <taxon>Cyanophyceae</taxon>
        <taxon>Nostocales</taxon>
        <taxon>Aphanizomenonaceae</taxon>
        <taxon>Dolichospermum</taxon>
        <taxon>Dolichospermum circinale</taxon>
    </lineage>
</organism>
<dbReference type="GO" id="GO:0004820">
    <property type="term" value="F:glycine-tRNA ligase activity"/>
    <property type="evidence" value="ECO:0007669"/>
    <property type="project" value="UniProtKB-EC"/>
</dbReference>
<dbReference type="Gene3D" id="3.30.930.10">
    <property type="entry name" value="Bira Bifunctional Protein, Domain 2"/>
    <property type="match status" value="1"/>
</dbReference>
<name>A0ABT5A1C9_9CYAN</name>
<dbReference type="PANTHER" id="PTHR30075:SF2">
    <property type="entry name" value="GLYCINE--TRNA LIGASE, CHLOROPLASTIC_MITOCHONDRIAL 2"/>
    <property type="match status" value="1"/>
</dbReference>
<dbReference type="InterPro" id="IPR002310">
    <property type="entry name" value="Gly-tRNA_ligase_asu"/>
</dbReference>
<dbReference type="PRINTS" id="PR01044">
    <property type="entry name" value="TRNASYNTHGA"/>
</dbReference>
<evidence type="ECO:0000256" key="8">
    <source>
        <dbReference type="HAMAP-Rule" id="MF_00254"/>
    </source>
</evidence>
<dbReference type="Gene3D" id="1.20.58.180">
    <property type="entry name" value="Class II aaRS and biotin synthetases, domain 2"/>
    <property type="match status" value="1"/>
</dbReference>
<proteinExistence type="inferred from homology"/>
<keyword evidence="3 8" id="KW-0547">Nucleotide-binding</keyword>
<dbReference type="PANTHER" id="PTHR30075">
    <property type="entry name" value="GLYCYL-TRNA SYNTHETASE"/>
    <property type="match status" value="1"/>
</dbReference>
<accession>A0ABT5A1C9</accession>
<evidence type="ECO:0000256" key="6">
    <source>
        <dbReference type="ARBA" id="ARBA00023146"/>
    </source>
</evidence>
<evidence type="ECO:0000313" key="9">
    <source>
        <dbReference type="EMBL" id="MDB9485731.1"/>
    </source>
</evidence>
<dbReference type="InterPro" id="IPR006194">
    <property type="entry name" value="Gly-tRNA-synth_heterodimer"/>
</dbReference>
<dbReference type="InterPro" id="IPR045864">
    <property type="entry name" value="aa-tRNA-synth_II/BPL/LPL"/>
</dbReference>